<protein>
    <recommendedName>
        <fullName evidence="4">DUF732 domain-containing protein</fullName>
    </recommendedName>
</protein>
<organism evidence="2 3">
    <name type="scientific">Nocardia lasii</name>
    <dbReference type="NCBI Taxonomy" id="1616107"/>
    <lineage>
        <taxon>Bacteria</taxon>
        <taxon>Bacillati</taxon>
        <taxon>Actinomycetota</taxon>
        <taxon>Actinomycetes</taxon>
        <taxon>Mycobacteriales</taxon>
        <taxon>Nocardiaceae</taxon>
        <taxon>Nocardia</taxon>
    </lineage>
</organism>
<keyword evidence="3" id="KW-1185">Reference proteome</keyword>
<dbReference type="EMBL" id="JBHSQN010000001">
    <property type="protein sequence ID" value="MFC6009923.1"/>
    <property type="molecule type" value="Genomic_DNA"/>
</dbReference>
<evidence type="ECO:0000256" key="1">
    <source>
        <dbReference type="SAM" id="Phobius"/>
    </source>
</evidence>
<proteinExistence type="predicted"/>
<keyword evidence="1" id="KW-0812">Transmembrane</keyword>
<evidence type="ECO:0000313" key="3">
    <source>
        <dbReference type="Proteomes" id="UP001596223"/>
    </source>
</evidence>
<feature type="transmembrane region" description="Helical" evidence="1">
    <location>
        <begin position="12"/>
        <end position="33"/>
    </location>
</feature>
<reference evidence="3" key="1">
    <citation type="journal article" date="2019" name="Int. J. Syst. Evol. Microbiol.">
        <title>The Global Catalogue of Microorganisms (GCM) 10K type strain sequencing project: providing services to taxonomists for standard genome sequencing and annotation.</title>
        <authorList>
            <consortium name="The Broad Institute Genomics Platform"/>
            <consortium name="The Broad Institute Genome Sequencing Center for Infectious Disease"/>
            <person name="Wu L."/>
            <person name="Ma J."/>
        </authorList>
    </citation>
    <scope>NUCLEOTIDE SEQUENCE [LARGE SCALE GENOMIC DNA]</scope>
    <source>
        <strain evidence="3">CCUG 36956</strain>
    </source>
</reference>
<gene>
    <name evidence="2" type="ORF">ACFP3H_02570</name>
</gene>
<keyword evidence="1" id="KW-0472">Membrane</keyword>
<evidence type="ECO:0008006" key="4">
    <source>
        <dbReference type="Google" id="ProtNLM"/>
    </source>
</evidence>
<dbReference type="Proteomes" id="UP001596223">
    <property type="component" value="Unassembled WGS sequence"/>
</dbReference>
<comment type="caution">
    <text evidence="2">The sequence shown here is derived from an EMBL/GenBank/DDBJ whole genome shotgun (WGS) entry which is preliminary data.</text>
</comment>
<accession>A0ABW1JMI1</accession>
<name>A0ABW1JMI1_9NOCA</name>
<evidence type="ECO:0000313" key="2">
    <source>
        <dbReference type="EMBL" id="MFC6009923.1"/>
    </source>
</evidence>
<keyword evidence="1" id="KW-1133">Transmembrane helix</keyword>
<sequence>MSTGDAPDHKRYWIYATAAGLLVIFMLIGLFTFTEIRRSDQVDAKARQLHDSLVEAGLPAPDASVIANALGEDGGSACQNPDDPLIKARYQAAITNGAAGPGQRPVIAPNQSAQAVALTIQIYCPDRLSAYLDHLDTLKLDDTTN</sequence>
<dbReference type="RefSeq" id="WP_378598888.1">
    <property type="nucleotide sequence ID" value="NZ_JBHSQN010000001.1"/>
</dbReference>